<reference evidence="2 3" key="1">
    <citation type="submission" date="2018-09" db="EMBL/GenBank/DDBJ databases">
        <title>Genomic Encyclopedia of Archaeal and Bacterial Type Strains, Phase II (KMG-II): from individual species to whole genera.</title>
        <authorList>
            <person name="Goeker M."/>
        </authorList>
    </citation>
    <scope>NUCLEOTIDE SEQUENCE [LARGE SCALE GENOMIC DNA]</scope>
    <source>
        <strain evidence="2 3">DSM 13151</strain>
    </source>
</reference>
<evidence type="ECO:0000313" key="2">
    <source>
        <dbReference type="EMBL" id="RKD97612.1"/>
    </source>
</evidence>
<dbReference type="RefSeq" id="WP_120243129.1">
    <property type="nucleotide sequence ID" value="NZ_RAPO01000001.1"/>
</dbReference>
<evidence type="ECO:0000313" key="3">
    <source>
        <dbReference type="Proteomes" id="UP000283805"/>
    </source>
</evidence>
<keyword evidence="3" id="KW-1185">Reference proteome</keyword>
<feature type="transmembrane region" description="Helical" evidence="1">
    <location>
        <begin position="40"/>
        <end position="60"/>
    </location>
</feature>
<gene>
    <name evidence="2" type="ORF">ATJ93_0602</name>
</gene>
<organism evidence="2 3">
    <name type="scientific">Halopiger aswanensis</name>
    <dbReference type="NCBI Taxonomy" id="148449"/>
    <lineage>
        <taxon>Archaea</taxon>
        <taxon>Methanobacteriati</taxon>
        <taxon>Methanobacteriota</taxon>
        <taxon>Stenosarchaea group</taxon>
        <taxon>Halobacteria</taxon>
        <taxon>Halobacteriales</taxon>
        <taxon>Natrialbaceae</taxon>
        <taxon>Halopiger</taxon>
    </lineage>
</organism>
<keyword evidence="1" id="KW-0812">Transmembrane</keyword>
<keyword evidence="1" id="KW-0472">Membrane</keyword>
<dbReference type="EMBL" id="RAPO01000001">
    <property type="protein sequence ID" value="RKD97612.1"/>
    <property type="molecule type" value="Genomic_DNA"/>
</dbReference>
<protein>
    <submittedName>
        <fullName evidence="2">Uncharacterized protein</fullName>
    </submittedName>
</protein>
<keyword evidence="1" id="KW-1133">Transmembrane helix</keyword>
<feature type="transmembrane region" description="Helical" evidence="1">
    <location>
        <begin position="17"/>
        <end position="34"/>
    </location>
</feature>
<name>A0A3R7DF33_9EURY</name>
<evidence type="ECO:0000256" key="1">
    <source>
        <dbReference type="SAM" id="Phobius"/>
    </source>
</evidence>
<sequence>MSAAIERARAFRGSRRANAVASVLLLVAGLYNLLLEEGTIFYGLGAFFLVVGLLGLYKLFAGESLTETVAS</sequence>
<dbReference type="Proteomes" id="UP000283805">
    <property type="component" value="Unassembled WGS sequence"/>
</dbReference>
<dbReference type="AlphaFoldDB" id="A0A3R7DF33"/>
<proteinExistence type="predicted"/>
<accession>A0A3R7DF33</accession>
<comment type="caution">
    <text evidence="2">The sequence shown here is derived from an EMBL/GenBank/DDBJ whole genome shotgun (WGS) entry which is preliminary data.</text>
</comment>